<feature type="binding site" evidence="12">
    <location>
        <position position="140"/>
    </location>
    <ligand>
        <name>Zn(2+)</name>
        <dbReference type="ChEBI" id="CHEBI:29105"/>
        <label>1</label>
        <note>catalytic</note>
    </ligand>
</feature>
<dbReference type="PIRSF" id="PIRSF004803">
    <property type="entry name" value="RnjA"/>
    <property type="match status" value="1"/>
</dbReference>
<evidence type="ECO:0000256" key="9">
    <source>
        <dbReference type="HAMAP-Rule" id="MF_01491"/>
    </source>
</evidence>
<dbReference type="Proteomes" id="UP000886110">
    <property type="component" value="Unassembled WGS sequence"/>
</dbReference>
<comment type="caution">
    <text evidence="14">The sequence shown here is derived from an EMBL/GenBank/DDBJ whole genome shotgun (WGS) entry which is preliminary data.</text>
</comment>
<feature type="binding site" evidence="12">
    <location>
        <position position="76"/>
    </location>
    <ligand>
        <name>Zn(2+)</name>
        <dbReference type="ChEBI" id="CHEBI:29105"/>
        <label>1</label>
        <note>catalytic</note>
    </ligand>
</feature>
<dbReference type="CDD" id="cd07714">
    <property type="entry name" value="RNaseJ_MBL-fold"/>
    <property type="match status" value="1"/>
</dbReference>
<keyword evidence="2 9" id="KW-0540">Nuclease</keyword>
<dbReference type="Pfam" id="PF22505">
    <property type="entry name" value="RNase_J_b_CASP"/>
    <property type="match status" value="1"/>
</dbReference>
<dbReference type="Pfam" id="PF07521">
    <property type="entry name" value="RMMBL"/>
    <property type="match status" value="1"/>
</dbReference>
<dbReference type="PANTHER" id="PTHR43694:SF1">
    <property type="entry name" value="RIBONUCLEASE J"/>
    <property type="match status" value="1"/>
</dbReference>
<evidence type="ECO:0000313" key="14">
    <source>
        <dbReference type="EMBL" id="HHE04623.1"/>
    </source>
</evidence>
<dbReference type="GO" id="GO:0008270">
    <property type="term" value="F:zinc ion binding"/>
    <property type="evidence" value="ECO:0007669"/>
    <property type="project" value="InterPro"/>
</dbReference>
<evidence type="ECO:0000256" key="6">
    <source>
        <dbReference type="ARBA" id="ARBA00022833"/>
    </source>
</evidence>
<feature type="binding site" evidence="12">
    <location>
        <position position="442"/>
    </location>
    <ligand>
        <name>Ca(2+)</name>
        <dbReference type="ChEBI" id="CHEBI:29108"/>
    </ligand>
</feature>
<dbReference type="InterPro" id="IPR042173">
    <property type="entry name" value="RNase_J_2"/>
</dbReference>
<sequence>MKNKIDYKIIPLGGVGEIGKNMMVFENNSEIIIIDAGMMFPEDYMAGIDFVIPDFSYLYEKRNKIKGIVLTHGHEDHIGALPYLLREINVPVYGTRLTLGLAENRLKEHSLYKKAKLVEINPRDTLDFNNFSIEFFQVSHSIADCLGIAIKTAYGNIIHTGDFKIDYTPVNNEYLDFYKLSSYGEEGVLLLMSDSTNVETRGYTPSETNLKESLLKAITTAPGMVLVTTFASNIYRIQQILDVCNKIGKKVAILGKSMEENIAMARRLGYIDYPQSIIVSPKKITESKRKNVVILTTGSQGEPMSMLTRIANDSYPYISIRETDTVILSASIIPGNEKTVTRVINRLYRKGAYVYYEGYEDLHVSGHAAQEELKLMLTLTKPKYFMPIHGEFRHLVHHAALARSMGIPKERILIVEDGNIVKITDEKIEIDGRLDIDNVYIDGKNIGGIEEDILATRYKLAQDGIITIIIPISIENHEIFNPEVISRGFVNYKNTDLLEKGKSLVFNLVREHVKKYGYQNLNWENIRNKVRKELRKFLSKEIGESPLIVPVIIEV</sequence>
<feature type="binding site" evidence="11">
    <location>
        <begin position="231"/>
        <end position="233"/>
    </location>
    <ligand>
        <name>substrate</name>
    </ligand>
</feature>
<keyword evidence="7 9" id="KW-0269">Exonuclease</keyword>
<dbReference type="InterPro" id="IPR001279">
    <property type="entry name" value="Metallo-B-lactamas"/>
</dbReference>
<name>A0A7C5DGN9_UNCW3</name>
<comment type="cofactor">
    <cofactor evidence="12">
        <name>Ca(2+)</name>
        <dbReference type="ChEBI" id="CHEBI:29108"/>
    </cofactor>
    <text evidence="12">Binds 1 Ca(2+) cation per subunit. Seen in 1 crystal structure, it is not clear if it is physiologically important.</text>
</comment>
<dbReference type="EC" id="3.1.-.-" evidence="9"/>
<feature type="binding site" evidence="12">
    <location>
        <position position="77"/>
    </location>
    <ligand>
        <name>Zn(2+)</name>
        <dbReference type="ChEBI" id="CHEBI:29105"/>
        <label>1</label>
        <note>catalytic</note>
    </ligand>
</feature>
<comment type="function">
    <text evidence="9">An RNase that has 5'-3' exonuclease and possibly endonuclease activity. Involved in maturation of rRNA and in some organisms also mRNA maturation and/or decay.</text>
</comment>
<keyword evidence="1 9" id="KW-0963">Cytoplasm</keyword>
<dbReference type="InterPro" id="IPR055132">
    <property type="entry name" value="RNase_J_b_CASP"/>
</dbReference>
<dbReference type="PANTHER" id="PTHR43694">
    <property type="entry name" value="RIBONUCLEASE J"/>
    <property type="match status" value="1"/>
</dbReference>
<evidence type="ECO:0000259" key="13">
    <source>
        <dbReference type="SMART" id="SM00849"/>
    </source>
</evidence>
<dbReference type="Gene3D" id="3.60.15.10">
    <property type="entry name" value="Ribonuclease Z/Hydroxyacylglutathione hydrolase-like"/>
    <property type="match status" value="1"/>
</dbReference>
<organism evidence="14">
    <name type="scientific">candidate division WOR-3 bacterium</name>
    <dbReference type="NCBI Taxonomy" id="2052148"/>
    <lineage>
        <taxon>Bacteria</taxon>
        <taxon>Bacteria division WOR-3</taxon>
    </lineage>
</organism>
<evidence type="ECO:0000256" key="2">
    <source>
        <dbReference type="ARBA" id="ARBA00022722"/>
    </source>
</evidence>
<dbReference type="EMBL" id="DRTB01000067">
    <property type="protein sequence ID" value="HHE04623.1"/>
    <property type="molecule type" value="Genomic_DNA"/>
</dbReference>
<dbReference type="Pfam" id="PF17770">
    <property type="entry name" value="RNase_J_C"/>
    <property type="match status" value="1"/>
</dbReference>
<comment type="subunit">
    <text evidence="9">Homodimer, may be a subunit of the RNA degradosome.</text>
</comment>
<dbReference type="GO" id="GO:0005737">
    <property type="term" value="C:cytoplasm"/>
    <property type="evidence" value="ECO:0007669"/>
    <property type="project" value="UniProtKB-SubCell"/>
</dbReference>
<dbReference type="AlphaFoldDB" id="A0A7C5DGN9"/>
<evidence type="ECO:0000256" key="3">
    <source>
        <dbReference type="ARBA" id="ARBA00022723"/>
    </source>
</evidence>
<dbReference type="Gene3D" id="3.10.20.580">
    <property type="match status" value="1"/>
</dbReference>
<dbReference type="GO" id="GO:0004534">
    <property type="term" value="F:5'-3' RNA exonuclease activity"/>
    <property type="evidence" value="ECO:0007669"/>
    <property type="project" value="UniProtKB-UniRule"/>
</dbReference>
<evidence type="ECO:0000256" key="4">
    <source>
        <dbReference type="ARBA" id="ARBA00022759"/>
    </source>
</evidence>
<dbReference type="InterPro" id="IPR004613">
    <property type="entry name" value="RNase_J"/>
</dbReference>
<keyword evidence="5 9" id="KW-0378">Hydrolase</keyword>
<feature type="binding site" evidence="12">
    <location>
        <position position="49"/>
    </location>
    <ligand>
        <name>Ca(2+)</name>
        <dbReference type="ChEBI" id="CHEBI:29108"/>
    </ligand>
</feature>
<evidence type="ECO:0000256" key="10">
    <source>
        <dbReference type="PIRSR" id="PIRSR004803-1"/>
    </source>
</evidence>
<evidence type="ECO:0000256" key="11">
    <source>
        <dbReference type="PIRSR" id="PIRSR004803-2"/>
    </source>
</evidence>
<dbReference type="NCBIfam" id="TIGR00649">
    <property type="entry name" value="MG423"/>
    <property type="match status" value="1"/>
</dbReference>
<dbReference type="SUPFAM" id="SSF56281">
    <property type="entry name" value="Metallo-hydrolase/oxidoreductase"/>
    <property type="match status" value="1"/>
</dbReference>
<feature type="binding site" evidence="12">
    <location>
        <position position="47"/>
    </location>
    <ligand>
        <name>Ca(2+)</name>
        <dbReference type="ChEBI" id="CHEBI:29108"/>
    </ligand>
</feature>
<feature type="binding site" evidence="12">
    <location>
        <position position="389"/>
    </location>
    <ligand>
        <name>Zn(2+)</name>
        <dbReference type="ChEBI" id="CHEBI:29105"/>
        <label>1</label>
        <note>catalytic</note>
    </ligand>
</feature>
<keyword evidence="8 9" id="KW-0694">RNA-binding</keyword>
<dbReference type="GO" id="GO:0004521">
    <property type="term" value="F:RNA endonuclease activity"/>
    <property type="evidence" value="ECO:0007669"/>
    <property type="project" value="UniProtKB-UniRule"/>
</dbReference>
<accession>A0A7C5DGN9</accession>
<evidence type="ECO:0000256" key="12">
    <source>
        <dbReference type="PIRSR" id="PIRSR004803-3"/>
    </source>
</evidence>
<dbReference type="Pfam" id="PF00753">
    <property type="entry name" value="Lactamase_B"/>
    <property type="match status" value="1"/>
</dbReference>
<dbReference type="GO" id="GO:0003723">
    <property type="term" value="F:RNA binding"/>
    <property type="evidence" value="ECO:0007669"/>
    <property type="project" value="UniProtKB-UniRule"/>
</dbReference>
<dbReference type="InterPro" id="IPR011108">
    <property type="entry name" value="RMMBL"/>
</dbReference>
<dbReference type="HAMAP" id="MF_01491">
    <property type="entry name" value="RNase_J_bact"/>
    <property type="match status" value="1"/>
</dbReference>
<evidence type="ECO:0000256" key="1">
    <source>
        <dbReference type="ARBA" id="ARBA00022490"/>
    </source>
</evidence>
<feature type="binding site" evidence="12">
    <location>
        <position position="162"/>
    </location>
    <ligand>
        <name>Zn(2+)</name>
        <dbReference type="ChEBI" id="CHEBI:29105"/>
        <label>1</label>
        <note>catalytic</note>
    </ligand>
</feature>
<comment type="similarity">
    <text evidence="9">Belongs to the metallo-beta-lactamase superfamily. RNA-metabolizing metallo-beta-lactamase-like family. Bacterial RNase J subfamily.</text>
</comment>
<dbReference type="InterPro" id="IPR001587">
    <property type="entry name" value="RNase_J_CS"/>
</dbReference>
<keyword evidence="6 12" id="KW-0862">Zinc</keyword>
<feature type="binding site" evidence="9 11">
    <location>
        <begin position="363"/>
        <end position="367"/>
    </location>
    <ligand>
        <name>substrate</name>
    </ligand>
</feature>
<proteinExistence type="inferred from homology"/>
<gene>
    <name evidence="9" type="primary">rnj</name>
    <name evidence="14" type="ORF">ENL19_01015</name>
</gene>
<feature type="domain" description="Metallo-beta-lactamase" evidence="13">
    <location>
        <begin position="19"/>
        <end position="214"/>
    </location>
</feature>
<keyword evidence="9" id="KW-0698">rRNA processing</keyword>
<evidence type="ECO:0000256" key="5">
    <source>
        <dbReference type="ARBA" id="ARBA00022801"/>
    </source>
</evidence>
<evidence type="ECO:0000256" key="8">
    <source>
        <dbReference type="ARBA" id="ARBA00022884"/>
    </source>
</evidence>
<protein>
    <recommendedName>
        <fullName evidence="9">Ribonuclease J</fullName>
        <shortName evidence="9">RNase J</shortName>
        <ecNumber evidence="9">3.1.-.-</ecNumber>
    </recommendedName>
</protein>
<feature type="active site" description="Proton donor" evidence="10">
    <location>
        <position position="194"/>
    </location>
</feature>
<comment type="subcellular location">
    <subcellularLocation>
        <location evidence="9">Cytoplasm</location>
    </subcellularLocation>
</comment>
<keyword evidence="4 9" id="KW-0255">Endonuclease</keyword>
<dbReference type="PROSITE" id="PS01292">
    <property type="entry name" value="UPF0036"/>
    <property type="match status" value="1"/>
</dbReference>
<dbReference type="InterPro" id="IPR041636">
    <property type="entry name" value="RNase_J_C"/>
</dbReference>
<evidence type="ECO:0000256" key="7">
    <source>
        <dbReference type="ARBA" id="ARBA00022839"/>
    </source>
</evidence>
<keyword evidence="3 12" id="KW-0479">Metal-binding</keyword>
<dbReference type="SMART" id="SM00849">
    <property type="entry name" value="Lactamase_B"/>
    <property type="match status" value="1"/>
</dbReference>
<dbReference type="InterPro" id="IPR036866">
    <property type="entry name" value="RibonucZ/Hydroxyglut_hydro"/>
</dbReference>
<reference evidence="14" key="1">
    <citation type="journal article" date="2020" name="mSystems">
        <title>Genome- and Community-Level Interaction Insights into Carbon Utilization and Element Cycling Functions of Hydrothermarchaeota in Hydrothermal Sediment.</title>
        <authorList>
            <person name="Zhou Z."/>
            <person name="Liu Y."/>
            <person name="Xu W."/>
            <person name="Pan J."/>
            <person name="Luo Z.H."/>
            <person name="Li M."/>
        </authorList>
    </citation>
    <scope>NUCLEOTIDE SEQUENCE [LARGE SCALE GENOMIC DNA]</scope>
    <source>
        <strain evidence="14">HyVt-74</strain>
    </source>
</reference>
<dbReference type="Gene3D" id="3.40.50.10710">
    <property type="entry name" value="Metallo-hydrolase/oxidoreductase"/>
    <property type="match status" value="1"/>
</dbReference>
<dbReference type="GO" id="GO:0006364">
    <property type="term" value="P:rRNA processing"/>
    <property type="evidence" value="ECO:0007669"/>
    <property type="project" value="UniProtKB-UniRule"/>
</dbReference>
<feature type="binding site" evidence="12">
    <location>
        <position position="72"/>
    </location>
    <ligand>
        <name>Zn(2+)</name>
        <dbReference type="ChEBI" id="CHEBI:29105"/>
        <label>1</label>
        <note>catalytic</note>
    </ligand>
</feature>
<keyword evidence="12" id="KW-0106">Calcium</keyword>
<feature type="binding site" evidence="12">
    <location>
        <position position="74"/>
    </location>
    <ligand>
        <name>Zn(2+)</name>
        <dbReference type="ChEBI" id="CHEBI:29105"/>
        <label>1</label>
        <note>catalytic</note>
    </ligand>
</feature>
<dbReference type="InterPro" id="IPR030854">
    <property type="entry name" value="RNase_J_bac"/>
</dbReference>
<comment type="cofactor">
    <cofactor evidence="12">
        <name>Zn(2+)</name>
        <dbReference type="ChEBI" id="CHEBI:29105"/>
    </cofactor>
    <text evidence="12">Binds 2 Zn(2+) ions per subunit. It is not clear if Zn(2+) or Mg(2+) is physiologically important.</text>
</comment>
<feature type="active site" description="Proton acceptor" evidence="10">
    <location>
        <position position="367"/>
    </location>
</feature>